<dbReference type="EMBL" id="JARBDR010000813">
    <property type="protein sequence ID" value="KAJ8305454.1"/>
    <property type="molecule type" value="Genomic_DNA"/>
</dbReference>
<proteinExistence type="predicted"/>
<organism evidence="2 3">
    <name type="scientific">Tegillarca granosa</name>
    <name type="common">Malaysian cockle</name>
    <name type="synonym">Anadara granosa</name>
    <dbReference type="NCBI Taxonomy" id="220873"/>
    <lineage>
        <taxon>Eukaryota</taxon>
        <taxon>Metazoa</taxon>
        <taxon>Spiralia</taxon>
        <taxon>Lophotrochozoa</taxon>
        <taxon>Mollusca</taxon>
        <taxon>Bivalvia</taxon>
        <taxon>Autobranchia</taxon>
        <taxon>Pteriomorphia</taxon>
        <taxon>Arcoida</taxon>
        <taxon>Arcoidea</taxon>
        <taxon>Arcidae</taxon>
        <taxon>Tegillarca</taxon>
    </lineage>
</organism>
<accession>A0ABQ9EJL6</accession>
<reference evidence="2 3" key="1">
    <citation type="submission" date="2022-12" db="EMBL/GenBank/DDBJ databases">
        <title>Chromosome-level genome of Tegillarca granosa.</title>
        <authorList>
            <person name="Kim J."/>
        </authorList>
    </citation>
    <scope>NUCLEOTIDE SEQUENCE [LARGE SCALE GENOMIC DNA]</scope>
    <source>
        <strain evidence="2">Teg-2019</strain>
        <tissue evidence="2">Adductor muscle</tissue>
    </source>
</reference>
<feature type="region of interest" description="Disordered" evidence="1">
    <location>
        <begin position="294"/>
        <end position="313"/>
    </location>
</feature>
<dbReference type="Proteomes" id="UP001217089">
    <property type="component" value="Unassembled WGS sequence"/>
</dbReference>
<feature type="compositionally biased region" description="Polar residues" evidence="1">
    <location>
        <begin position="179"/>
        <end position="190"/>
    </location>
</feature>
<name>A0ABQ9EJL6_TEGGR</name>
<comment type="caution">
    <text evidence="2">The sequence shown here is derived from an EMBL/GenBank/DDBJ whole genome shotgun (WGS) entry which is preliminary data.</text>
</comment>
<feature type="compositionally biased region" description="Basic and acidic residues" evidence="1">
    <location>
        <begin position="198"/>
        <end position="213"/>
    </location>
</feature>
<protein>
    <submittedName>
        <fullName evidence="2">Uncharacterized protein</fullName>
    </submittedName>
</protein>
<sequence length="415" mass="50364">MCAAMVERDPGLNRFNDDHYYNQGGQQNMSYNQDYQQGLQIGNYKDRRRVLDYERHKEYNILLREKKDQEARRLDELYGRRTHVPEKPELFDYKKQQQHNYEEKKKEYQEFLKKKEAESHMKKPPSPPSVGLDIGKHDMMRKQRQQAMQELYKSQLDEQQKEQMLSKAQHEIEVPRFNASPQKTSSQPLESSRPPPQDYDRMPPQEYNRRSRDGPMSSMEQQISNDHAYEDRKQQLMREIGADKEARDRQYREMIDRDRDARDIHAQEFHRHDEQLRDKNIMEYLEKKRIEEERQFNHPRKKKLGSDSYGQMDESYDPGRYEEMRHRLQDETHQEYKKELAKGPTNDIKYGLPIGQWRYDQQIKQRQMERNKEYNEFLKAQTSSFLDTLILSLGTLIARYILPVRLHFTFDFAYF</sequence>
<evidence type="ECO:0000313" key="2">
    <source>
        <dbReference type="EMBL" id="KAJ8305454.1"/>
    </source>
</evidence>
<keyword evidence="3" id="KW-1185">Reference proteome</keyword>
<evidence type="ECO:0000256" key="1">
    <source>
        <dbReference type="SAM" id="MobiDB-lite"/>
    </source>
</evidence>
<gene>
    <name evidence="2" type="ORF">KUTeg_015999</name>
</gene>
<evidence type="ECO:0000313" key="3">
    <source>
        <dbReference type="Proteomes" id="UP001217089"/>
    </source>
</evidence>
<feature type="region of interest" description="Disordered" evidence="1">
    <location>
        <begin position="157"/>
        <end position="221"/>
    </location>
</feature>